<dbReference type="AlphaFoldDB" id="A0A932CQW1"/>
<evidence type="ECO:0000256" key="4">
    <source>
        <dbReference type="HAMAP-Rule" id="MF_00724"/>
    </source>
</evidence>
<evidence type="ECO:0000256" key="5">
    <source>
        <dbReference type="NCBIfam" id="TIGR00205"/>
    </source>
</evidence>
<protein>
    <recommendedName>
        <fullName evidence="4 5">Flagellar hook-basal body complex protein FliE</fullName>
    </recommendedName>
</protein>
<proteinExistence type="inferred from homology"/>
<accession>A0A932CQW1</accession>
<comment type="subcellular location">
    <subcellularLocation>
        <location evidence="1 4">Bacterial flagellum basal body</location>
    </subcellularLocation>
</comment>
<evidence type="ECO:0000313" key="6">
    <source>
        <dbReference type="EMBL" id="MBI2877621.1"/>
    </source>
</evidence>
<dbReference type="GO" id="GO:0009425">
    <property type="term" value="C:bacterial-type flagellum basal body"/>
    <property type="evidence" value="ECO:0007669"/>
    <property type="project" value="UniProtKB-SubCell"/>
</dbReference>
<dbReference type="PANTHER" id="PTHR34653:SF1">
    <property type="entry name" value="FLAGELLAR HOOK-BASAL BODY COMPLEX PROTEIN FLIE"/>
    <property type="match status" value="1"/>
</dbReference>
<dbReference type="Proteomes" id="UP000769766">
    <property type="component" value="Unassembled WGS sequence"/>
</dbReference>
<dbReference type="EMBL" id="JACPRF010000372">
    <property type="protein sequence ID" value="MBI2877621.1"/>
    <property type="molecule type" value="Genomic_DNA"/>
</dbReference>
<dbReference type="NCBIfam" id="TIGR00205">
    <property type="entry name" value="fliE"/>
    <property type="match status" value="1"/>
</dbReference>
<dbReference type="PANTHER" id="PTHR34653">
    <property type="match status" value="1"/>
</dbReference>
<gene>
    <name evidence="4 6" type="primary">fliE</name>
    <name evidence="6" type="ORF">HYY20_12145</name>
</gene>
<dbReference type="PRINTS" id="PR01006">
    <property type="entry name" value="FLGHOOKFLIE"/>
</dbReference>
<comment type="similarity">
    <text evidence="2 4">Belongs to the FliE family.</text>
</comment>
<dbReference type="GO" id="GO:0005198">
    <property type="term" value="F:structural molecule activity"/>
    <property type="evidence" value="ECO:0007669"/>
    <property type="project" value="UniProtKB-UniRule"/>
</dbReference>
<comment type="caution">
    <text evidence="6">The sequence shown here is derived from an EMBL/GenBank/DDBJ whole genome shotgun (WGS) entry which is preliminary data.</text>
</comment>
<keyword evidence="3 4" id="KW-0975">Bacterial flagellum</keyword>
<reference evidence="6" key="1">
    <citation type="submission" date="2020-07" db="EMBL/GenBank/DDBJ databases">
        <title>Huge and variable diversity of episymbiotic CPR bacteria and DPANN archaea in groundwater ecosystems.</title>
        <authorList>
            <person name="He C.Y."/>
            <person name="Keren R."/>
            <person name="Whittaker M."/>
            <person name="Farag I.F."/>
            <person name="Doudna J."/>
            <person name="Cate J.H.D."/>
            <person name="Banfield J.F."/>
        </authorList>
    </citation>
    <scope>NUCLEOTIDE SEQUENCE</scope>
    <source>
        <strain evidence="6">NC_groundwater_672_Ag_B-0.1um_62_36</strain>
    </source>
</reference>
<evidence type="ECO:0000313" key="7">
    <source>
        <dbReference type="Proteomes" id="UP000769766"/>
    </source>
</evidence>
<evidence type="ECO:0000256" key="2">
    <source>
        <dbReference type="ARBA" id="ARBA00009272"/>
    </source>
</evidence>
<name>A0A932CQW1_UNCTE</name>
<dbReference type="InterPro" id="IPR001624">
    <property type="entry name" value="FliE"/>
</dbReference>
<keyword evidence="6" id="KW-0282">Flagellum</keyword>
<evidence type="ECO:0000256" key="1">
    <source>
        <dbReference type="ARBA" id="ARBA00004117"/>
    </source>
</evidence>
<keyword evidence="6" id="KW-0969">Cilium</keyword>
<sequence>MERIGLQGFQGSPGIFAPGGGLESRLSPGGESESFGQLVETILKKVGEGQAEAHQAIEDLSLGKEADLHQALILLEKADLSFRWVAQVRNKLVQAYQEVMRMQV</sequence>
<keyword evidence="6" id="KW-0966">Cell projection</keyword>
<dbReference type="Pfam" id="PF02049">
    <property type="entry name" value="FliE"/>
    <property type="match status" value="1"/>
</dbReference>
<dbReference type="HAMAP" id="MF_00724">
    <property type="entry name" value="FliE"/>
    <property type="match status" value="1"/>
</dbReference>
<evidence type="ECO:0000256" key="3">
    <source>
        <dbReference type="ARBA" id="ARBA00023143"/>
    </source>
</evidence>
<organism evidence="6 7">
    <name type="scientific">Tectimicrobiota bacterium</name>
    <dbReference type="NCBI Taxonomy" id="2528274"/>
    <lineage>
        <taxon>Bacteria</taxon>
        <taxon>Pseudomonadati</taxon>
        <taxon>Nitrospinota/Tectimicrobiota group</taxon>
        <taxon>Candidatus Tectimicrobiota</taxon>
    </lineage>
</organism>
<dbReference type="GO" id="GO:0071973">
    <property type="term" value="P:bacterial-type flagellum-dependent cell motility"/>
    <property type="evidence" value="ECO:0007669"/>
    <property type="project" value="InterPro"/>
</dbReference>
<dbReference type="GO" id="GO:0003774">
    <property type="term" value="F:cytoskeletal motor activity"/>
    <property type="evidence" value="ECO:0007669"/>
    <property type="project" value="InterPro"/>
</dbReference>